<dbReference type="Pfam" id="PF00005">
    <property type="entry name" value="ABC_tran"/>
    <property type="match status" value="1"/>
</dbReference>
<dbReference type="GO" id="GO:0005524">
    <property type="term" value="F:ATP binding"/>
    <property type="evidence" value="ECO:0007669"/>
    <property type="project" value="InterPro"/>
</dbReference>
<dbReference type="InterPro" id="IPR003439">
    <property type="entry name" value="ABC_transporter-like_ATP-bd"/>
</dbReference>
<dbReference type="AlphaFoldDB" id="A0A328KSX2"/>
<dbReference type="GO" id="GO:0016887">
    <property type="term" value="F:ATP hydrolysis activity"/>
    <property type="evidence" value="ECO:0007669"/>
    <property type="project" value="InterPro"/>
</dbReference>
<reference evidence="2 3" key="1">
    <citation type="submission" date="2017-03" db="EMBL/GenBank/DDBJ databases">
        <title>wgs assembly of Dolosigranulum pigrum KPL CDC strains.</title>
        <authorList>
            <person name="Brugger S.D."/>
            <person name="Pettigrew M."/>
            <person name="Kong Y."/>
            <person name="Lemon K.P."/>
        </authorList>
    </citation>
    <scope>NUCLEOTIDE SEQUENCE [LARGE SCALE GENOMIC DNA]</scope>
    <source>
        <strain evidence="2 3">KPL1931_CDC4294-98</strain>
    </source>
</reference>
<dbReference type="PANTHER" id="PTHR43394:SF1">
    <property type="entry name" value="ATP-BINDING CASSETTE SUB-FAMILY B MEMBER 10, MITOCHONDRIAL"/>
    <property type="match status" value="1"/>
</dbReference>
<dbReference type="InterPro" id="IPR027417">
    <property type="entry name" value="P-loop_NTPase"/>
</dbReference>
<feature type="domain" description="ABC transporter" evidence="1">
    <location>
        <begin position="23"/>
        <end position="60"/>
    </location>
</feature>
<sequence>MHIAGLNGWSTRQKGNLYEKILSVVGESGKFLSGGQAQRLQIARALLRDTPLIILDEATSNLDSQTETVISQTIQQLKTYKTIIVIAHRLSTITEAEKIYFIEDGQLTGEGMHRELYQTHALYRQYIDQQAIETTKK</sequence>
<dbReference type="Proteomes" id="UP000249099">
    <property type="component" value="Unassembled WGS sequence"/>
</dbReference>
<dbReference type="Gene3D" id="3.40.50.300">
    <property type="entry name" value="P-loop containing nucleotide triphosphate hydrolases"/>
    <property type="match status" value="1"/>
</dbReference>
<dbReference type="GO" id="GO:0015421">
    <property type="term" value="F:ABC-type oligopeptide transporter activity"/>
    <property type="evidence" value="ECO:0007669"/>
    <property type="project" value="TreeGrafter"/>
</dbReference>
<evidence type="ECO:0000259" key="1">
    <source>
        <dbReference type="Pfam" id="PF00005"/>
    </source>
</evidence>
<name>A0A328KSX2_9LACT</name>
<comment type="caution">
    <text evidence="2">The sequence shown here is derived from an EMBL/GenBank/DDBJ whole genome shotgun (WGS) entry which is preliminary data.</text>
</comment>
<accession>A0A328KSX2</accession>
<evidence type="ECO:0000313" key="3">
    <source>
        <dbReference type="Proteomes" id="UP000249099"/>
    </source>
</evidence>
<gene>
    <name evidence="2" type="ORF">B8A44_04795</name>
</gene>
<proteinExistence type="predicted"/>
<evidence type="ECO:0000313" key="2">
    <source>
        <dbReference type="EMBL" id="RAN63443.1"/>
    </source>
</evidence>
<dbReference type="InterPro" id="IPR039421">
    <property type="entry name" value="Type_1_exporter"/>
</dbReference>
<organism evidence="2 3">
    <name type="scientific">Dolosigranulum pigrum</name>
    <dbReference type="NCBI Taxonomy" id="29394"/>
    <lineage>
        <taxon>Bacteria</taxon>
        <taxon>Bacillati</taxon>
        <taxon>Bacillota</taxon>
        <taxon>Bacilli</taxon>
        <taxon>Lactobacillales</taxon>
        <taxon>Carnobacteriaceae</taxon>
        <taxon>Dolosigranulum</taxon>
    </lineage>
</organism>
<dbReference type="EMBL" id="NAQV01000015">
    <property type="protein sequence ID" value="RAN63443.1"/>
    <property type="molecule type" value="Genomic_DNA"/>
</dbReference>
<protein>
    <recommendedName>
        <fullName evidence="1">ABC transporter domain-containing protein</fullName>
    </recommendedName>
</protein>
<dbReference type="RefSeq" id="WP_112790072.1">
    <property type="nucleotide sequence ID" value="NZ_NAQV01000015.1"/>
</dbReference>
<dbReference type="SUPFAM" id="SSF52540">
    <property type="entry name" value="P-loop containing nucleoside triphosphate hydrolases"/>
    <property type="match status" value="1"/>
</dbReference>
<dbReference type="PANTHER" id="PTHR43394">
    <property type="entry name" value="ATP-DEPENDENT PERMEASE MDL1, MITOCHONDRIAL"/>
    <property type="match status" value="1"/>
</dbReference>